<keyword evidence="2" id="KW-1185">Reference proteome</keyword>
<comment type="caution">
    <text evidence="1">The sequence shown here is derived from an EMBL/GenBank/DDBJ whole genome shotgun (WGS) entry which is preliminary data.</text>
</comment>
<dbReference type="AlphaFoldDB" id="A0AAP0HB76"/>
<dbReference type="EMBL" id="JBBNAF010000045">
    <property type="protein sequence ID" value="KAK9081823.1"/>
    <property type="molecule type" value="Genomic_DNA"/>
</dbReference>
<evidence type="ECO:0000313" key="1">
    <source>
        <dbReference type="EMBL" id="KAK9081823.1"/>
    </source>
</evidence>
<organism evidence="1 2">
    <name type="scientific">Stephania yunnanensis</name>
    <dbReference type="NCBI Taxonomy" id="152371"/>
    <lineage>
        <taxon>Eukaryota</taxon>
        <taxon>Viridiplantae</taxon>
        <taxon>Streptophyta</taxon>
        <taxon>Embryophyta</taxon>
        <taxon>Tracheophyta</taxon>
        <taxon>Spermatophyta</taxon>
        <taxon>Magnoliopsida</taxon>
        <taxon>Ranunculales</taxon>
        <taxon>Menispermaceae</taxon>
        <taxon>Menispermoideae</taxon>
        <taxon>Cissampelideae</taxon>
        <taxon>Stephania</taxon>
    </lineage>
</organism>
<name>A0AAP0HB76_9MAGN</name>
<dbReference type="Proteomes" id="UP001420932">
    <property type="component" value="Unassembled WGS sequence"/>
</dbReference>
<sequence>MAEAQARSKSGGREREVMAAEPEREVIAAGVSVSFRSLILGDLLWSLIVNFDLKIVVDDVHFCNKIM</sequence>
<proteinExistence type="predicted"/>
<reference evidence="1 2" key="1">
    <citation type="submission" date="2024-01" db="EMBL/GenBank/DDBJ databases">
        <title>Genome assemblies of Stephania.</title>
        <authorList>
            <person name="Yang L."/>
        </authorList>
    </citation>
    <scope>NUCLEOTIDE SEQUENCE [LARGE SCALE GENOMIC DNA]</scope>
    <source>
        <strain evidence="1">YNDBR</strain>
        <tissue evidence="1">Leaf</tissue>
    </source>
</reference>
<protein>
    <submittedName>
        <fullName evidence="1">Uncharacterized protein</fullName>
    </submittedName>
</protein>
<evidence type="ECO:0000313" key="2">
    <source>
        <dbReference type="Proteomes" id="UP001420932"/>
    </source>
</evidence>
<accession>A0AAP0HB76</accession>
<gene>
    <name evidence="1" type="ORF">Syun_031039</name>
</gene>